<dbReference type="Proteomes" id="UP000198942">
    <property type="component" value="Unassembled WGS sequence"/>
</dbReference>
<reference evidence="2" key="1">
    <citation type="submission" date="2016-10" db="EMBL/GenBank/DDBJ databases">
        <authorList>
            <person name="Varghese N."/>
            <person name="Submissions S."/>
        </authorList>
    </citation>
    <scope>NUCLEOTIDE SEQUENCE [LARGE SCALE GENOMIC DNA]</scope>
    <source>
        <strain evidence="2">Gh-48</strain>
    </source>
</reference>
<dbReference type="RefSeq" id="WP_091212130.1">
    <property type="nucleotide sequence ID" value="NZ_FOCL01000005.1"/>
</dbReference>
<protein>
    <submittedName>
        <fullName evidence="1">Uncharacterized protein</fullName>
    </submittedName>
</protein>
<name>A0A1H8LWH6_9SPHI</name>
<dbReference type="AlphaFoldDB" id="A0A1H8LWH6"/>
<accession>A0A1H8LWH6</accession>
<dbReference type="EMBL" id="FOCL01000005">
    <property type="protein sequence ID" value="SEO09467.1"/>
    <property type="molecule type" value="Genomic_DNA"/>
</dbReference>
<organism evidence="1 2">
    <name type="scientific">Mucilaginibacter gossypiicola</name>
    <dbReference type="NCBI Taxonomy" id="551995"/>
    <lineage>
        <taxon>Bacteria</taxon>
        <taxon>Pseudomonadati</taxon>
        <taxon>Bacteroidota</taxon>
        <taxon>Sphingobacteriia</taxon>
        <taxon>Sphingobacteriales</taxon>
        <taxon>Sphingobacteriaceae</taxon>
        <taxon>Mucilaginibacter</taxon>
    </lineage>
</organism>
<dbReference type="STRING" id="551995.SAMN05192574_105281"/>
<sequence>MPQVKSYLDTTLRIIHINRYSGMSPESTDAMRQYLKESETSAPIRREFITRHLSMEHQSNEEMLRVLAHEFHHYLQGLFYPFLYYLSWLELDNLMYLGNQLKDSTVESFPISSIHMNDDFFRNYYFLHQLVEFYIEKSHLKIRIPETETYGSNVFTLNDLLEDATTIFEYRIYEENPTAEGFEKWINNPANNCYKKTYRFLKTLLGRENTFNLLPLIVQAAFSCTDPLSGFSGAVSYINIRGLDYKRKSMDELFNEVMSFLESKMGRIILDPKKHHFLMTIPVSTVHYEDMELVTARADGEGGALHFPLNKQFKKVVARIKNEPGYQTRILQANKATFQELLKEYYPFAIHYHYKDFDGRNGSIVMGEDYRDSITPLGLTYPFYVKELIKIKETQLALFSRIHSSIDNNCHHRDCSYYSLGLCKLWNSIPLDFNDCGFPQFFAYLFYRKINLANKTLIKISKEEADANYEEYGRRTSKSRSFEYKLLNPGYLLTIDAQDIKDERTKTMFPDFIAYLKDRYRETSQSLFSSISLDFYGYNHDARPIFSIPAVVEFIKASKMLVPELLYYINFDSEINHKFILLPMFVEHQSKEVNGQFQIFAGTQALQNFALTEVQIWRKFLIENNIPQTDLIFKTLNKILI</sequence>
<proteinExistence type="predicted"/>
<gene>
    <name evidence="1" type="ORF">SAMN05192574_105281</name>
</gene>
<keyword evidence="2" id="KW-1185">Reference proteome</keyword>
<evidence type="ECO:0000313" key="2">
    <source>
        <dbReference type="Proteomes" id="UP000198942"/>
    </source>
</evidence>
<dbReference type="OrthoDB" id="1492661at2"/>
<evidence type="ECO:0000313" key="1">
    <source>
        <dbReference type="EMBL" id="SEO09467.1"/>
    </source>
</evidence>